<dbReference type="SUPFAM" id="SSF46689">
    <property type="entry name" value="Homeodomain-like"/>
    <property type="match status" value="1"/>
</dbReference>
<dbReference type="PROSITE" id="PS01081">
    <property type="entry name" value="HTH_TETR_1"/>
    <property type="match status" value="1"/>
</dbReference>
<dbReference type="InterPro" id="IPR001647">
    <property type="entry name" value="HTH_TetR"/>
</dbReference>
<evidence type="ECO:0000313" key="7">
    <source>
        <dbReference type="Proteomes" id="UP001060336"/>
    </source>
</evidence>
<dbReference type="AlphaFoldDB" id="A0A9J7AQH1"/>
<evidence type="ECO:0000256" key="4">
    <source>
        <dbReference type="PROSITE-ProRule" id="PRU00335"/>
    </source>
</evidence>
<protein>
    <submittedName>
        <fullName evidence="6">TetR/AcrR family transcriptional regulator</fullName>
    </submittedName>
</protein>
<dbReference type="PROSITE" id="PS50977">
    <property type="entry name" value="HTH_TETR_2"/>
    <property type="match status" value="1"/>
</dbReference>
<dbReference type="PRINTS" id="PR00455">
    <property type="entry name" value="HTHTETR"/>
</dbReference>
<evidence type="ECO:0000313" key="6">
    <source>
        <dbReference type="EMBL" id="UUX49138.1"/>
    </source>
</evidence>
<dbReference type="KEGG" id="naci:NUH88_17250"/>
<organism evidence="6 7">
    <name type="scientific">Nisaea acidiphila</name>
    <dbReference type="NCBI Taxonomy" id="1862145"/>
    <lineage>
        <taxon>Bacteria</taxon>
        <taxon>Pseudomonadati</taxon>
        <taxon>Pseudomonadota</taxon>
        <taxon>Alphaproteobacteria</taxon>
        <taxon>Rhodospirillales</taxon>
        <taxon>Thalassobaculaceae</taxon>
        <taxon>Nisaea</taxon>
    </lineage>
</organism>
<dbReference type="GO" id="GO:0003700">
    <property type="term" value="F:DNA-binding transcription factor activity"/>
    <property type="evidence" value="ECO:0007669"/>
    <property type="project" value="TreeGrafter"/>
</dbReference>
<dbReference type="PANTHER" id="PTHR30055:SF146">
    <property type="entry name" value="HTH-TYPE TRANSCRIPTIONAL DUAL REGULATOR CECR"/>
    <property type="match status" value="1"/>
</dbReference>
<keyword evidence="1" id="KW-0805">Transcription regulation</keyword>
<dbReference type="PANTHER" id="PTHR30055">
    <property type="entry name" value="HTH-TYPE TRANSCRIPTIONAL REGULATOR RUTR"/>
    <property type="match status" value="1"/>
</dbReference>
<dbReference type="EMBL" id="CP102480">
    <property type="protein sequence ID" value="UUX49138.1"/>
    <property type="molecule type" value="Genomic_DNA"/>
</dbReference>
<name>A0A9J7AQH1_9PROT</name>
<dbReference type="Proteomes" id="UP001060336">
    <property type="component" value="Chromosome"/>
</dbReference>
<dbReference type="InterPro" id="IPR009057">
    <property type="entry name" value="Homeodomain-like_sf"/>
</dbReference>
<feature type="DNA-binding region" description="H-T-H motif" evidence="4">
    <location>
        <begin position="25"/>
        <end position="44"/>
    </location>
</feature>
<dbReference type="RefSeq" id="WP_257767639.1">
    <property type="nucleotide sequence ID" value="NZ_CP102480.1"/>
</dbReference>
<dbReference type="InterPro" id="IPR039536">
    <property type="entry name" value="TetR_C_Proteobacteria"/>
</dbReference>
<feature type="domain" description="HTH tetR-type" evidence="5">
    <location>
        <begin position="2"/>
        <end position="62"/>
    </location>
</feature>
<dbReference type="GO" id="GO:0000976">
    <property type="term" value="F:transcription cis-regulatory region binding"/>
    <property type="evidence" value="ECO:0007669"/>
    <property type="project" value="TreeGrafter"/>
</dbReference>
<gene>
    <name evidence="6" type="ORF">NUH88_17250</name>
</gene>
<sequence>MTEKQRQIVDAACKLFTEQGYEVTSMDKVAAEANVSKRTVYSYFESKEDLFCSVMSGLCQGFGEPTPDDIDFSADYRTVLVLSAQLILSKVTDVEKMRLMRTVIGEVEQFPLIGQTFWNEGPGKMRDELADYFQAMQTKGLMKKSDPVIAAAQFQGIVAGPFMIQTLFSGSCDWSREEAFATIEDAVDGFMKAHAPE</sequence>
<dbReference type="Gene3D" id="1.10.10.60">
    <property type="entry name" value="Homeodomain-like"/>
    <property type="match status" value="1"/>
</dbReference>
<keyword evidence="7" id="KW-1185">Reference proteome</keyword>
<proteinExistence type="predicted"/>
<evidence type="ECO:0000256" key="3">
    <source>
        <dbReference type="ARBA" id="ARBA00023163"/>
    </source>
</evidence>
<dbReference type="Pfam" id="PF00440">
    <property type="entry name" value="TetR_N"/>
    <property type="match status" value="1"/>
</dbReference>
<evidence type="ECO:0000256" key="1">
    <source>
        <dbReference type="ARBA" id="ARBA00023015"/>
    </source>
</evidence>
<dbReference type="InterPro" id="IPR050109">
    <property type="entry name" value="HTH-type_TetR-like_transc_reg"/>
</dbReference>
<keyword evidence="2 4" id="KW-0238">DNA-binding</keyword>
<dbReference type="Gene3D" id="1.10.357.10">
    <property type="entry name" value="Tetracycline Repressor, domain 2"/>
    <property type="match status" value="1"/>
</dbReference>
<evidence type="ECO:0000256" key="2">
    <source>
        <dbReference type="ARBA" id="ARBA00023125"/>
    </source>
</evidence>
<dbReference type="Pfam" id="PF14246">
    <property type="entry name" value="TetR_C_7"/>
    <property type="match status" value="1"/>
</dbReference>
<accession>A0A9J7AQH1</accession>
<reference evidence="6" key="1">
    <citation type="submission" date="2022-08" db="EMBL/GenBank/DDBJ databases">
        <title>Nisaea acidiphila sp. nov., isolated from a marine algal debris and emended description of the genus Nisaea Urios et al. 2008.</title>
        <authorList>
            <person name="Kwon K."/>
        </authorList>
    </citation>
    <scope>NUCLEOTIDE SEQUENCE</scope>
    <source>
        <strain evidence="6">MEBiC11861</strain>
    </source>
</reference>
<dbReference type="FunFam" id="1.10.10.60:FF:000141">
    <property type="entry name" value="TetR family transcriptional regulator"/>
    <property type="match status" value="1"/>
</dbReference>
<keyword evidence="3" id="KW-0804">Transcription</keyword>
<evidence type="ECO:0000259" key="5">
    <source>
        <dbReference type="PROSITE" id="PS50977"/>
    </source>
</evidence>
<dbReference type="InterPro" id="IPR023772">
    <property type="entry name" value="DNA-bd_HTH_TetR-type_CS"/>
</dbReference>